<keyword evidence="1" id="KW-1185">Reference proteome</keyword>
<dbReference type="AlphaFoldDB" id="A0A915IZ53"/>
<organism evidence="1 2">
    <name type="scientific">Romanomermis culicivorax</name>
    <name type="common">Nematode worm</name>
    <dbReference type="NCBI Taxonomy" id="13658"/>
    <lineage>
        <taxon>Eukaryota</taxon>
        <taxon>Metazoa</taxon>
        <taxon>Ecdysozoa</taxon>
        <taxon>Nematoda</taxon>
        <taxon>Enoplea</taxon>
        <taxon>Dorylaimia</taxon>
        <taxon>Mermithida</taxon>
        <taxon>Mermithoidea</taxon>
        <taxon>Mermithidae</taxon>
        <taxon>Romanomermis</taxon>
    </lineage>
</organism>
<evidence type="ECO:0000313" key="1">
    <source>
        <dbReference type="Proteomes" id="UP000887565"/>
    </source>
</evidence>
<sequence>MKLISTQNFKKYYYYYYIFPLVMNELCHI</sequence>
<name>A0A915IZ53_ROMCU</name>
<accession>A0A915IZ53</accession>
<protein>
    <submittedName>
        <fullName evidence="2">Uncharacterized protein</fullName>
    </submittedName>
</protein>
<evidence type="ECO:0000313" key="2">
    <source>
        <dbReference type="WBParaSite" id="nRc.2.0.1.t18983-RA"/>
    </source>
</evidence>
<proteinExistence type="predicted"/>
<reference evidence="2" key="1">
    <citation type="submission" date="2022-11" db="UniProtKB">
        <authorList>
            <consortium name="WormBaseParasite"/>
        </authorList>
    </citation>
    <scope>IDENTIFICATION</scope>
</reference>
<dbReference type="WBParaSite" id="nRc.2.0.1.t18983-RA">
    <property type="protein sequence ID" value="nRc.2.0.1.t18983-RA"/>
    <property type="gene ID" value="nRc.2.0.1.g18983"/>
</dbReference>
<dbReference type="Proteomes" id="UP000887565">
    <property type="component" value="Unplaced"/>
</dbReference>